<dbReference type="InterPro" id="IPR058913">
    <property type="entry name" value="Integrase_dom_put"/>
</dbReference>
<dbReference type="Pfam" id="PF24764">
    <property type="entry name" value="rva_4"/>
    <property type="match status" value="1"/>
</dbReference>
<comment type="caution">
    <text evidence="2">The sequence shown here is derived from an EMBL/GenBank/DDBJ whole genome shotgun (WGS) entry which is preliminary data.</text>
</comment>
<dbReference type="Proteomes" id="UP000234323">
    <property type="component" value="Unassembled WGS sequence"/>
</dbReference>
<sequence>MNNVRGENRGSFIEGRSVHNQRIERLWVDLLKDVVKTYITIFIYLEDNCSLDLDNNVHMFCLHFVFLPRIKRNLEKWQSSWNNHKIRTENHNSPLQLYTKGMIESGYRGMEDITVNFADYGIDWD</sequence>
<dbReference type="PANTHER" id="PTHR46791">
    <property type="entry name" value="EXPRESSED PROTEIN"/>
    <property type="match status" value="1"/>
</dbReference>
<dbReference type="VEuPathDB" id="FungiDB:FUN_003517"/>
<evidence type="ECO:0000313" key="2">
    <source>
        <dbReference type="EMBL" id="PKY50567.1"/>
    </source>
</evidence>
<dbReference type="VEuPathDB" id="FungiDB:RhiirFUN_019914"/>
<organism evidence="2 3">
    <name type="scientific">Rhizophagus irregularis</name>
    <dbReference type="NCBI Taxonomy" id="588596"/>
    <lineage>
        <taxon>Eukaryota</taxon>
        <taxon>Fungi</taxon>
        <taxon>Fungi incertae sedis</taxon>
        <taxon>Mucoromycota</taxon>
        <taxon>Glomeromycotina</taxon>
        <taxon>Glomeromycetes</taxon>
        <taxon>Glomerales</taxon>
        <taxon>Glomeraceae</taxon>
        <taxon>Rhizophagus</taxon>
    </lineage>
</organism>
<dbReference type="PANTHER" id="PTHR46791:SF5">
    <property type="entry name" value="CLR5 DOMAIN-CONTAINING PROTEIN-RELATED"/>
    <property type="match status" value="1"/>
</dbReference>
<reference evidence="2 3" key="1">
    <citation type="submission" date="2015-10" db="EMBL/GenBank/DDBJ databases">
        <title>Genome analyses suggest a sexual origin of heterokaryosis in a supposedly ancient asexual fungus.</title>
        <authorList>
            <person name="Ropars J."/>
            <person name="Sedzielewska K."/>
            <person name="Noel J."/>
            <person name="Charron P."/>
            <person name="Farinelli L."/>
            <person name="Marton T."/>
            <person name="Kruger M."/>
            <person name="Pelin A."/>
            <person name="Brachmann A."/>
            <person name="Corradi N."/>
        </authorList>
    </citation>
    <scope>NUCLEOTIDE SEQUENCE [LARGE SCALE GENOMIC DNA]</scope>
    <source>
        <strain evidence="2 3">A4</strain>
    </source>
</reference>
<proteinExistence type="predicted"/>
<feature type="non-terminal residue" evidence="2">
    <location>
        <position position="125"/>
    </location>
</feature>
<dbReference type="EMBL" id="LLXI01000891">
    <property type="protein sequence ID" value="PKY50567.1"/>
    <property type="molecule type" value="Genomic_DNA"/>
</dbReference>
<dbReference type="VEuPathDB" id="FungiDB:RhiirA1_324945"/>
<keyword evidence="3" id="KW-1185">Reference proteome</keyword>
<feature type="domain" description="Integrase core" evidence="1">
    <location>
        <begin position="1"/>
        <end position="105"/>
    </location>
</feature>
<protein>
    <recommendedName>
        <fullName evidence="1">Integrase core domain-containing protein</fullName>
    </recommendedName>
</protein>
<accession>A0A2I1GVA8</accession>
<dbReference type="AlphaFoldDB" id="A0A2I1GVA8"/>
<evidence type="ECO:0000259" key="1">
    <source>
        <dbReference type="Pfam" id="PF24764"/>
    </source>
</evidence>
<gene>
    <name evidence="2" type="ORF">RhiirA4_303015</name>
</gene>
<name>A0A2I1GVA8_9GLOM</name>
<evidence type="ECO:0000313" key="3">
    <source>
        <dbReference type="Proteomes" id="UP000234323"/>
    </source>
</evidence>